<accession>A0A1H7CEK6</accession>
<dbReference type="STRING" id="84035.SAMN05660742_12134"/>
<gene>
    <name evidence="1" type="ORF">SAMN05660742_12134</name>
</gene>
<dbReference type="InterPro" id="IPR029063">
    <property type="entry name" value="SAM-dependent_MTases_sf"/>
</dbReference>
<evidence type="ECO:0000313" key="2">
    <source>
        <dbReference type="Proteomes" id="UP000199662"/>
    </source>
</evidence>
<name>A0A1H7CEK6_9FIRM</name>
<evidence type="ECO:0000313" key="1">
    <source>
        <dbReference type="EMBL" id="SEJ87714.1"/>
    </source>
</evidence>
<proteinExistence type="predicted"/>
<dbReference type="EMBL" id="FNZK01000021">
    <property type="protein sequence ID" value="SEJ87714.1"/>
    <property type="molecule type" value="Genomic_DNA"/>
</dbReference>
<dbReference type="Gene3D" id="3.40.50.720">
    <property type="entry name" value="NAD(P)-binding Rossmann-like Domain"/>
    <property type="match status" value="1"/>
</dbReference>
<reference evidence="1 2" key="1">
    <citation type="submission" date="2016-10" db="EMBL/GenBank/DDBJ databases">
        <authorList>
            <person name="de Groot N.N."/>
        </authorList>
    </citation>
    <scope>NUCLEOTIDE SEQUENCE [LARGE SCALE GENOMIC DNA]</scope>
    <source>
        <strain evidence="1 2">DSM 2179</strain>
    </source>
</reference>
<dbReference type="SUPFAM" id="SSF53335">
    <property type="entry name" value="S-adenosyl-L-methionine-dependent methyltransferases"/>
    <property type="match status" value="2"/>
</dbReference>
<dbReference type="RefSeq" id="WP_091834549.1">
    <property type="nucleotide sequence ID" value="NZ_FNZK01000021.1"/>
</dbReference>
<dbReference type="Proteomes" id="UP000199662">
    <property type="component" value="Unassembled WGS sequence"/>
</dbReference>
<dbReference type="Gene3D" id="3.40.50.150">
    <property type="entry name" value="Vaccinia Virus protein VP39"/>
    <property type="match status" value="1"/>
</dbReference>
<keyword evidence="2" id="KW-1185">Reference proteome</keyword>
<protein>
    <recommendedName>
        <fullName evidence="3">Methyltransferase domain-containing protein</fullName>
    </recommendedName>
</protein>
<dbReference type="AlphaFoldDB" id="A0A1H7CEK6"/>
<sequence length="357" mass="41352">MNITDKINLVWNQFSVYLDKKKLELYQQEPVAIWGAGKLGQSLSGLLKKLNIHVICFLDKDINKQGHRQDGVDIKAPTEFFKENKDVILIVANGSQAAGIREVEKLKGYSKIYTFTEYLISLLDNKALSILEIGPLNNPVFVGGTTKYFDVLSAIELRKKAVSWGFEAAGVPATIDYISPNGDLDIISDKFSHVFSSHVVEHQPDFILHLKKVENLLRNNGKYIMAIPDRRYCFDYYNKNSTIMDIVLAYYEKNKVHTLHTLLCNLYRTHSNSVLHWQGEHGNYPKITKQQIEDQIERYKVSNSQYIDSHAWYYTPQSMYHILKYLIEMKFIHFDIEQISDTAKNELEFFVVLRKKV</sequence>
<organism evidence="1 2">
    <name type="scientific">Propionispira arboris</name>
    <dbReference type="NCBI Taxonomy" id="84035"/>
    <lineage>
        <taxon>Bacteria</taxon>
        <taxon>Bacillati</taxon>
        <taxon>Bacillota</taxon>
        <taxon>Negativicutes</taxon>
        <taxon>Selenomonadales</taxon>
        <taxon>Selenomonadaceae</taxon>
        <taxon>Propionispira</taxon>
    </lineage>
</organism>
<evidence type="ECO:0008006" key="3">
    <source>
        <dbReference type="Google" id="ProtNLM"/>
    </source>
</evidence>